<protein>
    <recommendedName>
        <fullName evidence="4">Nucleotidyltransferase</fullName>
    </recommendedName>
</protein>
<gene>
    <name evidence="2" type="ORF">GBG19_13570</name>
</gene>
<name>A0A6L4WPJ8_9BACT</name>
<organism evidence="2 3">
    <name type="scientific">Poseidonibacter ostreae</name>
    <dbReference type="NCBI Taxonomy" id="2654171"/>
    <lineage>
        <taxon>Bacteria</taxon>
        <taxon>Pseudomonadati</taxon>
        <taxon>Campylobacterota</taxon>
        <taxon>Epsilonproteobacteria</taxon>
        <taxon>Campylobacterales</taxon>
        <taxon>Arcobacteraceae</taxon>
        <taxon>Poseidonibacter</taxon>
    </lineage>
</organism>
<evidence type="ECO:0000313" key="3">
    <source>
        <dbReference type="Proteomes" id="UP000472839"/>
    </source>
</evidence>
<reference evidence="2 3" key="1">
    <citation type="submission" date="2019-10" db="EMBL/GenBank/DDBJ databases">
        <title>Poseidonibacter ostreae sp. nov., isolated from the gut of the Ostrea denselamellosa.</title>
        <authorList>
            <person name="Choi A."/>
        </authorList>
    </citation>
    <scope>NUCLEOTIDE SEQUENCE [LARGE SCALE GENOMIC DNA]</scope>
    <source>
        <strain evidence="2 3">SJOD-M-33</strain>
    </source>
</reference>
<dbReference type="CDD" id="cd05400">
    <property type="entry name" value="NT_2-5OAS_ClassI-CCAase"/>
    <property type="match status" value="1"/>
</dbReference>
<evidence type="ECO:0000256" key="1">
    <source>
        <dbReference type="ARBA" id="ARBA00023118"/>
    </source>
</evidence>
<dbReference type="InterPro" id="IPR006116">
    <property type="entry name" value="NT_2-5OAS_ClassI-CCAase"/>
</dbReference>
<comment type="caution">
    <text evidence="2">The sequence shown here is derived from an EMBL/GenBank/DDBJ whole genome shotgun (WGS) entry which is preliminary data.</text>
</comment>
<accession>A0A6L4WPJ8</accession>
<dbReference type="Proteomes" id="UP000472839">
    <property type="component" value="Unassembled WGS sequence"/>
</dbReference>
<keyword evidence="1" id="KW-0051">Antiviral defense</keyword>
<proteinExistence type="predicted"/>
<dbReference type="AlphaFoldDB" id="A0A6L4WPJ8"/>
<dbReference type="GO" id="GO:0051607">
    <property type="term" value="P:defense response to virus"/>
    <property type="evidence" value="ECO:0007669"/>
    <property type="project" value="UniProtKB-KW"/>
</dbReference>
<evidence type="ECO:0008006" key="4">
    <source>
        <dbReference type="Google" id="ProtNLM"/>
    </source>
</evidence>
<evidence type="ECO:0000313" key="2">
    <source>
        <dbReference type="EMBL" id="KAB7885726.1"/>
    </source>
</evidence>
<dbReference type="EMBL" id="WFKK01000052">
    <property type="protein sequence ID" value="KAB7885726.1"/>
    <property type="molecule type" value="Genomic_DNA"/>
</dbReference>
<dbReference type="Pfam" id="PF18144">
    <property type="entry name" value="SMODS"/>
    <property type="match status" value="1"/>
</dbReference>
<sequence length="402" mass="46029">MSKPHTNTLPMKIVKELTKGLDISDSMYNDAETKYFAVAKYLGESSNPLLRDAIIYPQGSMKLGTVVKPHKKEEFDLDLVIHLPNVNSSYNSDLIHKLIGDRLKEKKSPYKDICESKNRCWTINYKTKFHLDITPAISNPFVEAEESHYTDTAELVPDKKLKDWKDSNPKGFATWFANIAKLMPIFVLKRFNSFDSNLSVQAINESYTIEDIPDNNEYKGLLRSTVQLLKKHRDHYFMERGKGSVECKPISILITTLATKSYEKIILERIEYTCPFEMMKDVVGQMHLFIKKDNGFKVSNPTNENENFAEKWNTNVEYAKSFAQWQKAAYDELHELQKQNGMDKIGKVLEKSYGKKSSIDVLASLNNEVNHGRDIGMTAISILSTTEATANIKENKFFGVHL</sequence>
<dbReference type="GO" id="GO:0016779">
    <property type="term" value="F:nucleotidyltransferase activity"/>
    <property type="evidence" value="ECO:0007669"/>
    <property type="project" value="InterPro"/>
</dbReference>
<dbReference type="RefSeq" id="WP_152240990.1">
    <property type="nucleotide sequence ID" value="NZ_WFKI01000037.1"/>
</dbReference>